<keyword evidence="2" id="KW-1185">Reference proteome</keyword>
<accession>A0A4Y2CY23</accession>
<gene>
    <name evidence="1" type="ORF">AVEN_32750_1</name>
</gene>
<protein>
    <submittedName>
        <fullName evidence="1">Uncharacterized protein</fullName>
    </submittedName>
</protein>
<evidence type="ECO:0000313" key="2">
    <source>
        <dbReference type="Proteomes" id="UP000499080"/>
    </source>
</evidence>
<sequence length="118" mass="13244">MPFTCVTTHCLTSINTQRRRRKKKSSVFSNAFEILQLMLFPFPGALRDIHLCLAPSFSSGFFLSFSSSSSPLLRRSSRLLLHPPLSRECIVSSASSPSSFLSEGEEEKSHLTQLIQCY</sequence>
<reference evidence="1 2" key="1">
    <citation type="journal article" date="2019" name="Sci. Rep.">
        <title>Orb-weaving spider Araneus ventricosus genome elucidates the spidroin gene catalogue.</title>
        <authorList>
            <person name="Kono N."/>
            <person name="Nakamura H."/>
            <person name="Ohtoshi R."/>
            <person name="Moran D.A.P."/>
            <person name="Shinohara A."/>
            <person name="Yoshida Y."/>
            <person name="Fujiwara M."/>
            <person name="Mori M."/>
            <person name="Tomita M."/>
            <person name="Arakawa K."/>
        </authorList>
    </citation>
    <scope>NUCLEOTIDE SEQUENCE [LARGE SCALE GENOMIC DNA]</scope>
</reference>
<proteinExistence type="predicted"/>
<comment type="caution">
    <text evidence="1">The sequence shown here is derived from an EMBL/GenBank/DDBJ whole genome shotgun (WGS) entry which is preliminary data.</text>
</comment>
<dbReference type="Proteomes" id="UP000499080">
    <property type="component" value="Unassembled WGS sequence"/>
</dbReference>
<organism evidence="1 2">
    <name type="scientific">Araneus ventricosus</name>
    <name type="common">Orbweaver spider</name>
    <name type="synonym">Epeira ventricosa</name>
    <dbReference type="NCBI Taxonomy" id="182803"/>
    <lineage>
        <taxon>Eukaryota</taxon>
        <taxon>Metazoa</taxon>
        <taxon>Ecdysozoa</taxon>
        <taxon>Arthropoda</taxon>
        <taxon>Chelicerata</taxon>
        <taxon>Arachnida</taxon>
        <taxon>Araneae</taxon>
        <taxon>Araneomorphae</taxon>
        <taxon>Entelegynae</taxon>
        <taxon>Araneoidea</taxon>
        <taxon>Araneidae</taxon>
        <taxon>Araneus</taxon>
    </lineage>
</organism>
<dbReference type="EMBL" id="BGPR01000253">
    <property type="protein sequence ID" value="GBM08195.1"/>
    <property type="molecule type" value="Genomic_DNA"/>
</dbReference>
<evidence type="ECO:0000313" key="1">
    <source>
        <dbReference type="EMBL" id="GBM08195.1"/>
    </source>
</evidence>
<name>A0A4Y2CY23_ARAVE</name>
<dbReference type="AlphaFoldDB" id="A0A4Y2CY23"/>